<proteinExistence type="predicted"/>
<dbReference type="AlphaFoldDB" id="A0A9Q1AS19"/>
<dbReference type="EMBL" id="JAPFRF010000019">
    <property type="protein sequence ID" value="KAJ7307190.1"/>
    <property type="molecule type" value="Genomic_DNA"/>
</dbReference>
<dbReference type="Proteomes" id="UP001142489">
    <property type="component" value="Unassembled WGS sequence"/>
</dbReference>
<reference evidence="2" key="1">
    <citation type="journal article" date="2023" name="DNA Res.">
        <title>Chromosome-level genome assembly of Phrynocephalus forsythii using third-generation DNA sequencing and Hi-C analysis.</title>
        <authorList>
            <person name="Qi Y."/>
            <person name="Zhao W."/>
            <person name="Zhao Y."/>
            <person name="Niu C."/>
            <person name="Cao S."/>
            <person name="Zhang Y."/>
        </authorList>
    </citation>
    <scope>NUCLEOTIDE SEQUENCE</scope>
    <source>
        <tissue evidence="2">Muscle</tissue>
    </source>
</reference>
<protein>
    <submittedName>
        <fullName evidence="2">Uncharacterized protein</fullName>
    </submittedName>
</protein>
<comment type="caution">
    <text evidence="2">The sequence shown here is derived from an EMBL/GenBank/DDBJ whole genome shotgun (WGS) entry which is preliminary data.</text>
</comment>
<evidence type="ECO:0000313" key="3">
    <source>
        <dbReference type="Proteomes" id="UP001142489"/>
    </source>
</evidence>
<gene>
    <name evidence="2" type="ORF">JRQ81_009179</name>
</gene>
<feature type="compositionally biased region" description="Basic and acidic residues" evidence="1">
    <location>
        <begin position="36"/>
        <end position="48"/>
    </location>
</feature>
<organism evidence="2 3">
    <name type="scientific">Phrynocephalus forsythii</name>
    <dbReference type="NCBI Taxonomy" id="171643"/>
    <lineage>
        <taxon>Eukaryota</taxon>
        <taxon>Metazoa</taxon>
        <taxon>Chordata</taxon>
        <taxon>Craniata</taxon>
        <taxon>Vertebrata</taxon>
        <taxon>Euteleostomi</taxon>
        <taxon>Lepidosauria</taxon>
        <taxon>Squamata</taxon>
        <taxon>Bifurcata</taxon>
        <taxon>Unidentata</taxon>
        <taxon>Episquamata</taxon>
        <taxon>Toxicofera</taxon>
        <taxon>Iguania</taxon>
        <taxon>Acrodonta</taxon>
        <taxon>Agamidae</taxon>
        <taxon>Agaminae</taxon>
        <taxon>Phrynocephalus</taxon>
    </lineage>
</organism>
<evidence type="ECO:0000256" key="1">
    <source>
        <dbReference type="SAM" id="MobiDB-lite"/>
    </source>
</evidence>
<feature type="region of interest" description="Disordered" evidence="1">
    <location>
        <begin position="1"/>
        <end position="64"/>
    </location>
</feature>
<name>A0A9Q1AS19_9SAUR</name>
<accession>A0A9Q1AS19</accession>
<keyword evidence="3" id="KW-1185">Reference proteome</keyword>
<sequence>MLWAAGETDRGRPVQPQRSCPLPLHQHKPFSGPDLLEEKPPPQVHMREIPQSLKENAAGRSQSLPVSQREEKLFVLRAACPTLVIWGTRKEVYCLTFNGRVFYLLGFFRGESLISVHRHSILLHEAKALGCSSPQCPFGRDVRGKIV</sequence>
<evidence type="ECO:0000313" key="2">
    <source>
        <dbReference type="EMBL" id="KAJ7307190.1"/>
    </source>
</evidence>